<reference evidence="4 5" key="1">
    <citation type="journal article" date="2010" name="J. Bacteriol.">
        <title>Complete genome sequence of "Candidatus Puniceispirillum marinum" IMCC1322, a representative of the SAR116 clade in the Alphaproteobacteria.</title>
        <authorList>
            <person name="Oh H.M."/>
            <person name="Kwon K.K."/>
            <person name="Kang I."/>
            <person name="Kang S.G."/>
            <person name="Lee J.H."/>
            <person name="Kim S.J."/>
            <person name="Cho J.C."/>
        </authorList>
    </citation>
    <scope>NUCLEOTIDE SEQUENCE [LARGE SCALE GENOMIC DNA]</scope>
    <source>
        <strain evidence="4 5">IMCC1322</strain>
    </source>
</reference>
<protein>
    <submittedName>
        <fullName evidence="4">Potassium efflux system protein</fullName>
    </submittedName>
</protein>
<proteinExistence type="predicted"/>
<keyword evidence="2" id="KW-0472">Membrane</keyword>
<evidence type="ECO:0000256" key="2">
    <source>
        <dbReference type="SAM" id="Phobius"/>
    </source>
</evidence>
<sequence length="99" mass="10179">MYKNKSCLLIFGFGIILNMASAPAFAHIGHFGEFAGHSHIAGAVLGGLAVGLAGILAINRKRRQDSDIKSANGARGNTGDNADDGGELPDVTEGTEQNA</sequence>
<feature type="signal peptide" evidence="3">
    <location>
        <begin position="1"/>
        <end position="26"/>
    </location>
</feature>
<dbReference type="InterPro" id="IPR046619">
    <property type="entry name" value="DUF6732"/>
</dbReference>
<feature type="chain" id="PRO_5003070057" evidence="3">
    <location>
        <begin position="27"/>
        <end position="99"/>
    </location>
</feature>
<keyword evidence="2" id="KW-0812">Transmembrane</keyword>
<evidence type="ECO:0000313" key="4">
    <source>
        <dbReference type="EMBL" id="ADE38810.1"/>
    </source>
</evidence>
<evidence type="ECO:0000313" key="5">
    <source>
        <dbReference type="Proteomes" id="UP000007460"/>
    </source>
</evidence>
<gene>
    <name evidence="4" type="ordered locus">SAR116_0567</name>
</gene>
<dbReference type="RefSeq" id="WP_013045439.1">
    <property type="nucleotide sequence ID" value="NC_014010.1"/>
</dbReference>
<evidence type="ECO:0000256" key="3">
    <source>
        <dbReference type="SAM" id="SignalP"/>
    </source>
</evidence>
<keyword evidence="2" id="KW-1133">Transmembrane helix</keyword>
<keyword evidence="3" id="KW-0732">Signal</keyword>
<dbReference type="Pfam" id="PF20506">
    <property type="entry name" value="DUF6732"/>
    <property type="match status" value="1"/>
</dbReference>
<dbReference type="HOGENOM" id="CLU_2318113_0_0_5"/>
<dbReference type="AlphaFoldDB" id="D5BRB3"/>
<feature type="region of interest" description="Disordered" evidence="1">
    <location>
        <begin position="64"/>
        <end position="99"/>
    </location>
</feature>
<organism evidence="4 5">
    <name type="scientific">Puniceispirillum marinum (strain IMCC1322)</name>
    <dbReference type="NCBI Taxonomy" id="488538"/>
    <lineage>
        <taxon>Bacteria</taxon>
        <taxon>Pseudomonadati</taxon>
        <taxon>Pseudomonadota</taxon>
        <taxon>Alphaproteobacteria</taxon>
        <taxon>Candidatus Puniceispirillales</taxon>
        <taxon>Candidatus Puniceispirillaceae</taxon>
        <taxon>Candidatus Puniceispirillum</taxon>
    </lineage>
</organism>
<dbReference type="STRING" id="488538.SAR116_0567"/>
<evidence type="ECO:0000256" key="1">
    <source>
        <dbReference type="SAM" id="MobiDB-lite"/>
    </source>
</evidence>
<dbReference type="EMBL" id="CP001751">
    <property type="protein sequence ID" value="ADE38810.1"/>
    <property type="molecule type" value="Genomic_DNA"/>
</dbReference>
<keyword evidence="5" id="KW-1185">Reference proteome</keyword>
<dbReference type="KEGG" id="apb:SAR116_0567"/>
<dbReference type="Proteomes" id="UP000007460">
    <property type="component" value="Chromosome"/>
</dbReference>
<feature type="transmembrane region" description="Helical" evidence="2">
    <location>
        <begin position="36"/>
        <end position="58"/>
    </location>
</feature>
<name>D5BRB3_PUNMI</name>
<accession>D5BRB3</accession>